<dbReference type="Proteomes" id="UP000689967">
    <property type="component" value="Unassembled WGS sequence"/>
</dbReference>
<evidence type="ECO:0000313" key="3">
    <source>
        <dbReference type="EMBL" id="MBU8542355.1"/>
    </source>
</evidence>
<organism evidence="3 4">
    <name type="scientific">Falsiroseomonas oleicola</name>
    <dbReference type="NCBI Taxonomy" id="2801474"/>
    <lineage>
        <taxon>Bacteria</taxon>
        <taxon>Pseudomonadati</taxon>
        <taxon>Pseudomonadota</taxon>
        <taxon>Alphaproteobacteria</taxon>
        <taxon>Acetobacterales</taxon>
        <taxon>Roseomonadaceae</taxon>
        <taxon>Falsiroseomonas</taxon>
    </lineage>
</organism>
<proteinExistence type="predicted"/>
<dbReference type="Pfam" id="PF04542">
    <property type="entry name" value="Sigma70_r2"/>
    <property type="match status" value="1"/>
</dbReference>
<dbReference type="EMBL" id="JAERQM010000001">
    <property type="protein sequence ID" value="MBU8542355.1"/>
    <property type="molecule type" value="Genomic_DNA"/>
</dbReference>
<dbReference type="InterPro" id="IPR046531">
    <property type="entry name" value="DUF6596"/>
</dbReference>
<dbReference type="PANTHER" id="PTHR47756">
    <property type="entry name" value="BLL6612 PROTEIN-RELATED"/>
    <property type="match status" value="1"/>
</dbReference>
<feature type="domain" description="DUF6596" evidence="2">
    <location>
        <begin position="179"/>
        <end position="277"/>
    </location>
</feature>
<dbReference type="InterPro" id="IPR007627">
    <property type="entry name" value="RNA_pol_sigma70_r2"/>
</dbReference>
<comment type="caution">
    <text evidence="3">The sequence shown here is derived from an EMBL/GenBank/DDBJ whole genome shotgun (WGS) entry which is preliminary data.</text>
</comment>
<dbReference type="RefSeq" id="WP_216872696.1">
    <property type="nucleotide sequence ID" value="NZ_JAERQM010000001.1"/>
</dbReference>
<gene>
    <name evidence="3" type="ORF">JJQ90_01480</name>
</gene>
<dbReference type="Pfam" id="PF20239">
    <property type="entry name" value="DUF6596"/>
    <property type="match status" value="1"/>
</dbReference>
<evidence type="ECO:0000313" key="4">
    <source>
        <dbReference type="Proteomes" id="UP000689967"/>
    </source>
</evidence>
<accession>A0ABS6H118</accession>
<protein>
    <submittedName>
        <fullName evidence="3">RNA polymerase subunit sigma-70</fullName>
    </submittedName>
</protein>
<sequence>MNEDAARYAAEQAARTAHGRLVARLASRSRDIAGAEDALAEAFAAALRHWPLRGVPASPEAWLLTAARNAQRNAGRHRRVQNAAIRDLELRQAELSAPASDWPDDRLKLLFVCAHPAIDAAIRTPLMLQVVLGLDAARIANALLLAPAAMGQRLVRAKAKIRDAGLRFALPEREEMPARLAEVLEAIYAAYGTGWDGAGTLAQQPGGLAEEAIALGRLLVAELPDQPEAKGLLALMLHCEARRGARRDAEGRFVPLVRQDTRLWARASMAEAEQLLMDGARAGRFGRFLCEAAIQSVHAQRATTGRTDHAALRLLYDLLAEQAPSLGVLTARAAALLEAGDPRAAEAALAALPAARVVSYQPFWVTRAALLRHQGRLAEADEARRRAVGLTEDPAIRDFLQED</sequence>
<evidence type="ECO:0000259" key="2">
    <source>
        <dbReference type="Pfam" id="PF20239"/>
    </source>
</evidence>
<dbReference type="PANTHER" id="PTHR47756:SF2">
    <property type="entry name" value="BLL6612 PROTEIN"/>
    <property type="match status" value="1"/>
</dbReference>
<evidence type="ECO:0000259" key="1">
    <source>
        <dbReference type="Pfam" id="PF04542"/>
    </source>
</evidence>
<name>A0ABS6H118_9PROT</name>
<keyword evidence="4" id="KW-1185">Reference proteome</keyword>
<reference evidence="3 4" key="1">
    <citation type="submission" date="2021-01" db="EMBL/GenBank/DDBJ databases">
        <title>Roseomonas sp. nov, a bacterium isolated from an oil production mixture in Yumen Oilfield.</title>
        <authorList>
            <person name="Wu D."/>
        </authorList>
    </citation>
    <scope>NUCLEOTIDE SEQUENCE [LARGE SCALE GENOMIC DNA]</scope>
    <source>
        <strain evidence="3 4">ROY-5-3</strain>
    </source>
</reference>
<feature type="domain" description="RNA polymerase sigma-70 region 2" evidence="1">
    <location>
        <begin position="17"/>
        <end position="78"/>
    </location>
</feature>